<dbReference type="HOGENOM" id="CLU_414914_0_0_7"/>
<protein>
    <submittedName>
        <fullName evidence="3">Uncharacterized protein</fullName>
    </submittedName>
</protein>
<dbReference type="STRING" id="483547.GSUB_15095"/>
<feature type="compositionally biased region" description="Basic and acidic residues" evidence="2">
    <location>
        <begin position="195"/>
        <end position="210"/>
    </location>
</feature>
<sequence>MKKAVVDSVLKSAIGKLAEEIAALLGEEFKLSEPNMAALSKEEFFETPREKCALTRLKTSGDAEGEAAVVLPLKDAILLGGTLIMLPDDELAEKVKNPDLAGEEGDAFGEIANILAGSITSTFEEMFPKKLHFVKSACENLVPTKVDMDSDQPFAPGHYHVTASGMTLAGKKLGNIEIVLPFALLGMEPPQGEQTKAKTESGDKAPEKKTAASTSEESSAEERQAAARVTSEALSEDPGADEEKSDVAAKEQNEPEEVAKEEKEETAEKPQPSAEKPEAEKKKGVPRKVVDNVLDSVFKEIAKDLSDLIGKTLKCAGPSYQPLSKEDYLALPRDKGAISFLETSGDAKGNAFLIVRQKDAILFGGTLVMLPEEELRAKVKACDFDGEEGDAYGEVANIIAGSLAKVIGEQYPRKLHFKRTKVEPFIPTKIDPGGNEPFAPGEYYLGTCQMALDGKALGELDLLFPLGILDVHIEQEKPAEAAEDQGEGAAAKSVAGDGGKKARPASTSSSSISADDLAALQAAATTDEDDDNRPATVLVLADNNEAAAPFNDVLAEHGITHQSLSFKDNIKQSVQGRNVTGIFLVMEEVGEQGMATAIKIKSALKTGTPLIMAGPAWTRSAVLQAVRYGACDILVTPANSEEISEKVSRHFGTVTATAAAL</sequence>
<name>A0A0B5FVK4_9BACT</name>
<reference evidence="3 4" key="1">
    <citation type="journal article" date="2015" name="Genome Announc.">
        <title>Genomes of Geoalkalibacter ferrihydriticus Z-0531T and Geoalkalibacter subterraneus Red1T, Two Haloalkaliphilic Metal-Reducing Deltaproteobacteria.</title>
        <authorList>
            <person name="Badalamenti J.P."/>
            <person name="Krajmalnik-Brown R."/>
            <person name="Torres C.I."/>
            <person name="Bond D.R."/>
        </authorList>
    </citation>
    <scope>NUCLEOTIDE SEQUENCE [LARGE SCALE GENOMIC DNA]</scope>
    <source>
        <strain evidence="3 4">Red1</strain>
    </source>
</reference>
<dbReference type="Gene3D" id="3.40.50.2300">
    <property type="match status" value="1"/>
</dbReference>
<accession>A0A0B5FVK4</accession>
<proteinExistence type="predicted"/>
<dbReference type="GO" id="GO:0006935">
    <property type="term" value="P:chemotaxis"/>
    <property type="evidence" value="ECO:0007669"/>
    <property type="project" value="UniProtKB-KW"/>
</dbReference>
<keyword evidence="4" id="KW-1185">Reference proteome</keyword>
<feature type="region of interest" description="Disordered" evidence="2">
    <location>
        <begin position="188"/>
        <end position="284"/>
    </location>
</feature>
<feature type="region of interest" description="Disordered" evidence="2">
    <location>
        <begin position="478"/>
        <end position="513"/>
    </location>
</feature>
<dbReference type="SUPFAM" id="SSF103039">
    <property type="entry name" value="CheC-like"/>
    <property type="match status" value="2"/>
</dbReference>
<keyword evidence="1" id="KW-0145">Chemotaxis</keyword>
<organism evidence="3 4">
    <name type="scientific">Geoalkalibacter subterraneus</name>
    <dbReference type="NCBI Taxonomy" id="483547"/>
    <lineage>
        <taxon>Bacteria</taxon>
        <taxon>Pseudomonadati</taxon>
        <taxon>Thermodesulfobacteriota</taxon>
        <taxon>Desulfuromonadia</taxon>
        <taxon>Desulfuromonadales</taxon>
        <taxon>Geoalkalibacteraceae</taxon>
        <taxon>Geoalkalibacter</taxon>
    </lineage>
</organism>
<dbReference type="EMBL" id="CP010311">
    <property type="protein sequence ID" value="AJF07611.1"/>
    <property type="molecule type" value="Genomic_DNA"/>
</dbReference>
<dbReference type="RefSeq" id="WP_040201546.1">
    <property type="nucleotide sequence ID" value="NZ_CP010311.1"/>
</dbReference>
<dbReference type="OrthoDB" id="5428968at2"/>
<dbReference type="InterPro" id="IPR028976">
    <property type="entry name" value="CheC-like_sf"/>
</dbReference>
<evidence type="ECO:0000313" key="4">
    <source>
        <dbReference type="Proteomes" id="UP000035036"/>
    </source>
</evidence>
<dbReference type="KEGG" id="gsb:GSUB_15095"/>
<dbReference type="Proteomes" id="UP000035036">
    <property type="component" value="Chromosome"/>
</dbReference>
<dbReference type="AlphaFoldDB" id="A0A0B5FVK4"/>
<dbReference type="InterPro" id="IPR011006">
    <property type="entry name" value="CheY-like_superfamily"/>
</dbReference>
<evidence type="ECO:0000256" key="2">
    <source>
        <dbReference type="SAM" id="MobiDB-lite"/>
    </source>
</evidence>
<dbReference type="SUPFAM" id="SSF52172">
    <property type="entry name" value="CheY-like"/>
    <property type="match status" value="1"/>
</dbReference>
<evidence type="ECO:0000256" key="1">
    <source>
        <dbReference type="ARBA" id="ARBA00022500"/>
    </source>
</evidence>
<dbReference type="Gene3D" id="3.40.1550.10">
    <property type="entry name" value="CheC-like"/>
    <property type="match status" value="2"/>
</dbReference>
<feature type="compositionally biased region" description="Basic and acidic residues" evidence="2">
    <location>
        <begin position="241"/>
        <end position="268"/>
    </location>
</feature>
<gene>
    <name evidence="3" type="ORF">GSUB_15095</name>
</gene>
<evidence type="ECO:0000313" key="3">
    <source>
        <dbReference type="EMBL" id="AJF07611.1"/>
    </source>
</evidence>